<organism evidence="1 2">
    <name type="scientific">Goodea atripinnis</name>
    <dbReference type="NCBI Taxonomy" id="208336"/>
    <lineage>
        <taxon>Eukaryota</taxon>
        <taxon>Metazoa</taxon>
        <taxon>Chordata</taxon>
        <taxon>Craniata</taxon>
        <taxon>Vertebrata</taxon>
        <taxon>Euteleostomi</taxon>
        <taxon>Actinopterygii</taxon>
        <taxon>Neopterygii</taxon>
        <taxon>Teleostei</taxon>
        <taxon>Neoteleostei</taxon>
        <taxon>Acanthomorphata</taxon>
        <taxon>Ovalentaria</taxon>
        <taxon>Atherinomorphae</taxon>
        <taxon>Cyprinodontiformes</taxon>
        <taxon>Goodeidae</taxon>
        <taxon>Goodea</taxon>
    </lineage>
</organism>
<proteinExistence type="predicted"/>
<evidence type="ECO:0000313" key="1">
    <source>
        <dbReference type="EMBL" id="MEQ2185984.1"/>
    </source>
</evidence>
<sequence>MCQHFSKKNYIEVLVSGPKEHSGHVQSVGVKSPYKPRNLGRIMDPHLNLENHIKLIIKTVYYHLTHVARIRQLMSQQDSEALPHLKYEICFQSRTRPNI</sequence>
<keyword evidence="2" id="KW-1185">Reference proteome</keyword>
<reference evidence="1 2" key="1">
    <citation type="submission" date="2021-06" db="EMBL/GenBank/DDBJ databases">
        <authorList>
            <person name="Palmer J.M."/>
        </authorList>
    </citation>
    <scope>NUCLEOTIDE SEQUENCE [LARGE SCALE GENOMIC DNA]</scope>
    <source>
        <strain evidence="1 2">GA_2019</strain>
        <tissue evidence="1">Muscle</tissue>
    </source>
</reference>
<accession>A0ABV0PR77</accession>
<gene>
    <name evidence="1" type="ORF">GOODEAATRI_024032</name>
</gene>
<name>A0ABV0PR77_9TELE</name>
<dbReference type="Proteomes" id="UP001476798">
    <property type="component" value="Unassembled WGS sequence"/>
</dbReference>
<evidence type="ECO:0000313" key="2">
    <source>
        <dbReference type="Proteomes" id="UP001476798"/>
    </source>
</evidence>
<dbReference type="EMBL" id="JAHRIO010082597">
    <property type="protein sequence ID" value="MEQ2185984.1"/>
    <property type="molecule type" value="Genomic_DNA"/>
</dbReference>
<protein>
    <submittedName>
        <fullName evidence="1">Uncharacterized protein</fullName>
    </submittedName>
</protein>
<comment type="caution">
    <text evidence="1">The sequence shown here is derived from an EMBL/GenBank/DDBJ whole genome shotgun (WGS) entry which is preliminary data.</text>
</comment>